<sequence>MRDDLSAWNGTYVAMHFPVPTTFETSYVIDGSPREIPIDEAVFFLDLEDQQENMIITRLGDGCGVWGASLGHDELRDPVDPHLPDPALPDNVGNPTAYNRIFLSSK</sequence>
<dbReference type="STRING" id="118126.L21_0590"/>
<evidence type="ECO:0000313" key="1">
    <source>
        <dbReference type="EMBL" id="SCL74707.1"/>
    </source>
</evidence>
<evidence type="ECO:0000313" key="2">
    <source>
        <dbReference type="Proteomes" id="UP000184671"/>
    </source>
</evidence>
<name>A0A1M4MIL6_9EURY</name>
<dbReference type="Proteomes" id="UP000184671">
    <property type="component" value="Unassembled WGS sequence"/>
</dbReference>
<gene>
    <name evidence="1" type="ORF">L21_0590</name>
</gene>
<reference evidence="1 2" key="1">
    <citation type="submission" date="2016-08" db="EMBL/GenBank/DDBJ databases">
        <authorList>
            <person name="Seilhamer J.J."/>
        </authorList>
    </citation>
    <scope>NUCLEOTIDE SEQUENCE [LARGE SCALE GENOMIC DNA]</scope>
    <source>
        <strain evidence="1">L21-II-0</strain>
    </source>
</reference>
<protein>
    <submittedName>
        <fullName evidence="1">Uncharacterized protein</fullName>
    </submittedName>
</protein>
<dbReference type="OrthoDB" id="104558at2157"/>
<proteinExistence type="predicted"/>
<accession>A0A1M4MIL6</accession>
<dbReference type="AlphaFoldDB" id="A0A1M4MIL6"/>
<dbReference type="EMBL" id="FMID01000017">
    <property type="protein sequence ID" value="SCL74707.1"/>
    <property type="molecule type" value="Genomic_DNA"/>
</dbReference>
<dbReference type="RefSeq" id="WP_074369003.1">
    <property type="nucleotide sequence ID" value="NZ_FMID01000017.1"/>
</dbReference>
<organism evidence="1 2">
    <name type="scientific">Methanoculleus chikugoensis</name>
    <dbReference type="NCBI Taxonomy" id="118126"/>
    <lineage>
        <taxon>Archaea</taxon>
        <taxon>Methanobacteriati</taxon>
        <taxon>Methanobacteriota</taxon>
        <taxon>Stenosarchaea group</taxon>
        <taxon>Methanomicrobia</taxon>
        <taxon>Methanomicrobiales</taxon>
        <taxon>Methanomicrobiaceae</taxon>
        <taxon>Methanoculleus</taxon>
    </lineage>
</organism>